<gene>
    <name evidence="1" type="ORF">BU23DRAFT_549259</name>
</gene>
<proteinExistence type="predicted"/>
<sequence length="51" mass="6095">MYMAPYSNFLIDANKAARDFKSELYFYNNNKEMPTVVKLPPKPRKRMYKSS</sequence>
<evidence type="ECO:0000313" key="2">
    <source>
        <dbReference type="Proteomes" id="UP000800036"/>
    </source>
</evidence>
<protein>
    <submittedName>
        <fullName evidence="1">Uncharacterized protein</fullName>
    </submittedName>
</protein>
<evidence type="ECO:0000313" key="1">
    <source>
        <dbReference type="EMBL" id="KAF1979246.1"/>
    </source>
</evidence>
<reference evidence="1" key="1">
    <citation type="journal article" date="2020" name="Stud. Mycol.">
        <title>101 Dothideomycetes genomes: a test case for predicting lifestyles and emergence of pathogens.</title>
        <authorList>
            <person name="Haridas S."/>
            <person name="Albert R."/>
            <person name="Binder M."/>
            <person name="Bloem J."/>
            <person name="Labutti K."/>
            <person name="Salamov A."/>
            <person name="Andreopoulos B."/>
            <person name="Baker S."/>
            <person name="Barry K."/>
            <person name="Bills G."/>
            <person name="Bluhm B."/>
            <person name="Cannon C."/>
            <person name="Castanera R."/>
            <person name="Culley D."/>
            <person name="Daum C."/>
            <person name="Ezra D."/>
            <person name="Gonzalez J."/>
            <person name="Henrissat B."/>
            <person name="Kuo A."/>
            <person name="Liang C."/>
            <person name="Lipzen A."/>
            <person name="Lutzoni F."/>
            <person name="Magnuson J."/>
            <person name="Mondo S."/>
            <person name="Nolan M."/>
            <person name="Ohm R."/>
            <person name="Pangilinan J."/>
            <person name="Park H.-J."/>
            <person name="Ramirez L."/>
            <person name="Alfaro M."/>
            <person name="Sun H."/>
            <person name="Tritt A."/>
            <person name="Yoshinaga Y."/>
            <person name="Zwiers L.-H."/>
            <person name="Turgeon B."/>
            <person name="Goodwin S."/>
            <person name="Spatafora J."/>
            <person name="Crous P."/>
            <person name="Grigoriev I."/>
        </authorList>
    </citation>
    <scope>NUCLEOTIDE SEQUENCE</scope>
    <source>
        <strain evidence="1">CBS 107.79</strain>
    </source>
</reference>
<dbReference type="EMBL" id="ML976658">
    <property type="protein sequence ID" value="KAF1979246.1"/>
    <property type="molecule type" value="Genomic_DNA"/>
</dbReference>
<organism evidence="1 2">
    <name type="scientific">Bimuria novae-zelandiae CBS 107.79</name>
    <dbReference type="NCBI Taxonomy" id="1447943"/>
    <lineage>
        <taxon>Eukaryota</taxon>
        <taxon>Fungi</taxon>
        <taxon>Dikarya</taxon>
        <taxon>Ascomycota</taxon>
        <taxon>Pezizomycotina</taxon>
        <taxon>Dothideomycetes</taxon>
        <taxon>Pleosporomycetidae</taxon>
        <taxon>Pleosporales</taxon>
        <taxon>Massarineae</taxon>
        <taxon>Didymosphaeriaceae</taxon>
        <taxon>Bimuria</taxon>
    </lineage>
</organism>
<keyword evidence="2" id="KW-1185">Reference proteome</keyword>
<dbReference type="AlphaFoldDB" id="A0A6A5VWI7"/>
<dbReference type="Proteomes" id="UP000800036">
    <property type="component" value="Unassembled WGS sequence"/>
</dbReference>
<accession>A0A6A5VWI7</accession>
<name>A0A6A5VWI7_9PLEO</name>